<protein>
    <recommendedName>
        <fullName evidence="3">Holliday junction resolvase RuvC</fullName>
    </recommendedName>
</protein>
<dbReference type="SUPFAM" id="SSF53098">
    <property type="entry name" value="Ribonuclease H-like"/>
    <property type="match status" value="1"/>
</dbReference>
<organism evidence="1 2">
    <name type="scientific">Brachybacterium kimchii</name>
    <dbReference type="NCBI Taxonomy" id="2942909"/>
    <lineage>
        <taxon>Bacteria</taxon>
        <taxon>Bacillati</taxon>
        <taxon>Actinomycetota</taxon>
        <taxon>Actinomycetes</taxon>
        <taxon>Micrococcales</taxon>
        <taxon>Dermabacteraceae</taxon>
        <taxon>Brachybacterium</taxon>
    </lineage>
</organism>
<evidence type="ECO:0000313" key="2">
    <source>
        <dbReference type="Proteomes" id="UP001055868"/>
    </source>
</evidence>
<dbReference type="Gene3D" id="3.30.420.10">
    <property type="entry name" value="Ribonuclease H-like superfamily/Ribonuclease H"/>
    <property type="match status" value="1"/>
</dbReference>
<evidence type="ECO:0000313" key="1">
    <source>
        <dbReference type="EMBL" id="UQN30485.1"/>
    </source>
</evidence>
<name>A0ABY4NAT2_9MICO</name>
<dbReference type="Proteomes" id="UP001055868">
    <property type="component" value="Chromosome"/>
</dbReference>
<proteinExistence type="predicted"/>
<dbReference type="RefSeq" id="WP_249479815.1">
    <property type="nucleotide sequence ID" value="NZ_CP097218.1"/>
</dbReference>
<dbReference type="EMBL" id="CP097218">
    <property type="protein sequence ID" value="UQN30485.1"/>
    <property type="molecule type" value="Genomic_DNA"/>
</dbReference>
<gene>
    <name evidence="1" type="ORF">M4486_03845</name>
</gene>
<sequence>MIVAGIDLSLSCTGLALVRSPERVETNTVTSKPPPPGTETLRSRFERMEKIADGVLAVAGGADIVGIEAPAYGMRNAGKVHDRSGLWWHIVALLEREGVPVVEVSPPSRMMYATGKGNAGKDLVLVTAASTYKQAEITGNDVADAVVIAAMVSRLVGQPIELREPAQAKLKALAKVHMPAPLGAAVA</sequence>
<reference evidence="1" key="1">
    <citation type="submission" date="2022-05" db="EMBL/GenBank/DDBJ databases">
        <title>Genomic analysis of Brachybacterium sp. CBA3104.</title>
        <authorList>
            <person name="Roh S.W."/>
            <person name="Kim Y.B."/>
            <person name="Kim Y."/>
        </authorList>
    </citation>
    <scope>NUCLEOTIDE SEQUENCE</scope>
    <source>
        <strain evidence="1">CBA3104</strain>
    </source>
</reference>
<evidence type="ECO:0008006" key="3">
    <source>
        <dbReference type="Google" id="ProtNLM"/>
    </source>
</evidence>
<keyword evidence="2" id="KW-1185">Reference proteome</keyword>
<accession>A0ABY4NAT2</accession>
<dbReference type="InterPro" id="IPR012337">
    <property type="entry name" value="RNaseH-like_sf"/>
</dbReference>
<dbReference type="InterPro" id="IPR036397">
    <property type="entry name" value="RNaseH_sf"/>
</dbReference>